<dbReference type="GO" id="GO:0008270">
    <property type="term" value="F:zinc ion binding"/>
    <property type="evidence" value="ECO:0007669"/>
    <property type="project" value="UniProtKB-KW"/>
</dbReference>
<dbReference type="GO" id="GO:0003676">
    <property type="term" value="F:nucleic acid binding"/>
    <property type="evidence" value="ECO:0007669"/>
    <property type="project" value="InterPro"/>
</dbReference>
<keyword evidence="2" id="KW-0479">Metal-binding</keyword>
<dbReference type="Gene3D" id="2.40.70.10">
    <property type="entry name" value="Acid Proteases"/>
    <property type="match status" value="1"/>
</dbReference>
<dbReference type="SUPFAM" id="SSF57756">
    <property type="entry name" value="Retrovirus zinc finger-like domains"/>
    <property type="match status" value="1"/>
</dbReference>
<feature type="compositionally biased region" description="Acidic residues" evidence="3">
    <location>
        <begin position="30"/>
        <end position="39"/>
    </location>
</feature>
<accession>A0A5C2RW87</accession>
<feature type="non-terminal residue" evidence="5">
    <location>
        <position position="545"/>
    </location>
</feature>
<dbReference type="OrthoDB" id="2749819at2759"/>
<dbReference type="InterPro" id="IPR021109">
    <property type="entry name" value="Peptidase_aspartic_dom_sf"/>
</dbReference>
<name>A0A5C2RW87_9APHY</name>
<sequence>MFGRNRFDAADSDSEADEDSDTDSSFSDSSSDDSDTDSDSDYKYKSHKHHSKKKAKKHIKVKGKHRTQDAEEKDESSQTRNGSLAPPKDGEVEDIIRRLQNMSLNDPAYAALYYRAFKLDKDIVHIIRAPRDTVTSSYPKPTPPSFATGANASPITCYGCGEQGHHMNNCPKISDLVIKGVLKRDGNNRLVLADGSMLQRQRDETIVHAVQRVTGQSNYVTLSAHIVEVHTDSDTDSDSPNLIFPAERVPKRTKEARKVKFDGVLVPPKPAWAKGKDIDKPQPSGSGQKPTPNPPVVPREIPNQPTFDPDKDDDIMMEDTRPNKTREAKSTTERPVKRTPMRSDVAKHVHPLNILDRILNTPLTMSVGEVIGTSKEVSQHLQDVIRAKRAVAQPQQEGVNHADFLSAAVIYTKSRRPLIHLTVQCDGNPIDAIVDTGSMMNIVSRRVWKESIPRPYDKSEQPGMVAANNSEGKLSGIIKNVELTCGAARTWANLYVGDNVPFDLLLGRPWQRDNHISIDERPDGTYLLFRNPFMDLPELELLVEP</sequence>
<dbReference type="CDD" id="cd00303">
    <property type="entry name" value="retropepsin_like"/>
    <property type="match status" value="1"/>
</dbReference>
<feature type="region of interest" description="Disordered" evidence="3">
    <location>
        <begin position="270"/>
        <end position="343"/>
    </location>
</feature>
<protein>
    <recommendedName>
        <fullName evidence="4">CCHC-type domain-containing protein</fullName>
    </recommendedName>
</protein>
<dbReference type="STRING" id="1328759.A0A5C2RW87"/>
<evidence type="ECO:0000259" key="4">
    <source>
        <dbReference type="PROSITE" id="PS50158"/>
    </source>
</evidence>
<dbReference type="InterPro" id="IPR001878">
    <property type="entry name" value="Znf_CCHC"/>
</dbReference>
<feature type="domain" description="CCHC-type" evidence="4">
    <location>
        <begin position="157"/>
        <end position="172"/>
    </location>
</feature>
<dbReference type="InterPro" id="IPR025165">
    <property type="entry name" value="DUF4100"/>
</dbReference>
<feature type="compositionally biased region" description="Basic residues" evidence="3">
    <location>
        <begin position="45"/>
        <end position="65"/>
    </location>
</feature>
<dbReference type="Gene3D" id="4.10.60.10">
    <property type="entry name" value="Zinc finger, CCHC-type"/>
    <property type="match status" value="1"/>
</dbReference>
<dbReference type="AlphaFoldDB" id="A0A5C2RW87"/>
<dbReference type="PROSITE" id="PS50158">
    <property type="entry name" value="ZF_CCHC"/>
    <property type="match status" value="1"/>
</dbReference>
<feature type="compositionally biased region" description="Acidic residues" evidence="3">
    <location>
        <begin position="10"/>
        <end position="22"/>
    </location>
</feature>
<dbReference type="Proteomes" id="UP000313359">
    <property type="component" value="Unassembled WGS sequence"/>
</dbReference>
<evidence type="ECO:0000256" key="3">
    <source>
        <dbReference type="SAM" id="MobiDB-lite"/>
    </source>
</evidence>
<dbReference type="Pfam" id="PF13352">
    <property type="entry name" value="DUF4100"/>
    <property type="match status" value="1"/>
</dbReference>
<proteinExistence type="predicted"/>
<evidence type="ECO:0000313" key="6">
    <source>
        <dbReference type="Proteomes" id="UP000313359"/>
    </source>
</evidence>
<dbReference type="GO" id="GO:0006397">
    <property type="term" value="P:mRNA processing"/>
    <property type="evidence" value="ECO:0007669"/>
    <property type="project" value="UniProtKB-KW"/>
</dbReference>
<keyword evidence="2" id="KW-0862">Zinc</keyword>
<keyword evidence="2" id="KW-0863">Zinc-finger</keyword>
<organism evidence="5 6">
    <name type="scientific">Lentinus tigrinus ALCF2SS1-6</name>
    <dbReference type="NCBI Taxonomy" id="1328759"/>
    <lineage>
        <taxon>Eukaryota</taxon>
        <taxon>Fungi</taxon>
        <taxon>Dikarya</taxon>
        <taxon>Basidiomycota</taxon>
        <taxon>Agaricomycotina</taxon>
        <taxon>Agaricomycetes</taxon>
        <taxon>Polyporales</taxon>
        <taxon>Polyporaceae</taxon>
        <taxon>Lentinus</taxon>
    </lineage>
</organism>
<keyword evidence="6" id="KW-1185">Reference proteome</keyword>
<evidence type="ECO:0000313" key="5">
    <source>
        <dbReference type="EMBL" id="RPD54985.1"/>
    </source>
</evidence>
<keyword evidence="1" id="KW-0507">mRNA processing</keyword>
<gene>
    <name evidence="5" type="ORF">L227DRAFT_510723</name>
</gene>
<feature type="compositionally biased region" description="Basic and acidic residues" evidence="3">
    <location>
        <begin position="318"/>
        <end position="336"/>
    </location>
</feature>
<dbReference type="EMBL" id="ML122299">
    <property type="protein sequence ID" value="RPD54985.1"/>
    <property type="molecule type" value="Genomic_DNA"/>
</dbReference>
<dbReference type="InterPro" id="IPR036875">
    <property type="entry name" value="Znf_CCHC_sf"/>
</dbReference>
<evidence type="ECO:0000256" key="2">
    <source>
        <dbReference type="PROSITE-ProRule" id="PRU00047"/>
    </source>
</evidence>
<evidence type="ECO:0000256" key="1">
    <source>
        <dbReference type="ARBA" id="ARBA00022664"/>
    </source>
</evidence>
<dbReference type="SUPFAM" id="SSF50630">
    <property type="entry name" value="Acid proteases"/>
    <property type="match status" value="1"/>
</dbReference>
<feature type="region of interest" description="Disordered" evidence="3">
    <location>
        <begin position="1"/>
        <end position="92"/>
    </location>
</feature>
<reference evidence="5" key="1">
    <citation type="journal article" date="2018" name="Genome Biol. Evol.">
        <title>Genomics and development of Lentinus tigrinus, a white-rot wood-decaying mushroom with dimorphic fruiting bodies.</title>
        <authorList>
            <person name="Wu B."/>
            <person name="Xu Z."/>
            <person name="Knudson A."/>
            <person name="Carlson A."/>
            <person name="Chen N."/>
            <person name="Kovaka S."/>
            <person name="LaButti K."/>
            <person name="Lipzen A."/>
            <person name="Pennachio C."/>
            <person name="Riley R."/>
            <person name="Schakwitz W."/>
            <person name="Umezawa K."/>
            <person name="Ohm R.A."/>
            <person name="Grigoriev I.V."/>
            <person name="Nagy L.G."/>
            <person name="Gibbons J."/>
            <person name="Hibbett D."/>
        </authorList>
    </citation>
    <scope>NUCLEOTIDE SEQUENCE [LARGE SCALE GENOMIC DNA]</scope>
    <source>
        <strain evidence="5">ALCF2SS1-6</strain>
    </source>
</reference>